<dbReference type="PANTHER" id="PTHR42715">
    <property type="entry name" value="BETA-GLUCOSIDASE"/>
    <property type="match status" value="1"/>
</dbReference>
<comment type="similarity">
    <text evidence="1">Belongs to the glycosyl hydrolase 3 family.</text>
</comment>
<accession>A0ABR7GHH2</accession>
<dbReference type="Proteomes" id="UP000643810">
    <property type="component" value="Unassembled WGS sequence"/>
</dbReference>
<dbReference type="InterPro" id="IPR001764">
    <property type="entry name" value="Glyco_hydro_3_N"/>
</dbReference>
<evidence type="ECO:0000256" key="1">
    <source>
        <dbReference type="ARBA" id="ARBA00005336"/>
    </source>
</evidence>
<dbReference type="SUPFAM" id="SSF52279">
    <property type="entry name" value="Beta-D-glucan exohydrolase, C-terminal domain"/>
    <property type="match status" value="1"/>
</dbReference>
<dbReference type="SUPFAM" id="SSF51445">
    <property type="entry name" value="(Trans)glycosidases"/>
    <property type="match status" value="1"/>
</dbReference>
<dbReference type="InterPro" id="IPR017853">
    <property type="entry name" value="GH"/>
</dbReference>
<proteinExistence type="inferred from homology"/>
<dbReference type="EMBL" id="JACOPG010000003">
    <property type="protein sequence ID" value="MBC5686748.1"/>
    <property type="molecule type" value="Genomic_DNA"/>
</dbReference>
<evidence type="ECO:0000313" key="6">
    <source>
        <dbReference type="Proteomes" id="UP000643810"/>
    </source>
</evidence>
<feature type="transmembrane region" description="Helical" evidence="3">
    <location>
        <begin position="21"/>
        <end position="44"/>
    </location>
</feature>
<dbReference type="InterPro" id="IPR013783">
    <property type="entry name" value="Ig-like_fold"/>
</dbReference>
<keyword evidence="3" id="KW-0472">Membrane</keyword>
<protein>
    <submittedName>
        <fullName evidence="5">Glycoside hydrolase family 3 C-terminal domain-containing protein</fullName>
    </submittedName>
</protein>
<feature type="domain" description="Fibronectin type III-like" evidence="4">
    <location>
        <begin position="429"/>
        <end position="507"/>
    </location>
</feature>
<dbReference type="InterPro" id="IPR002772">
    <property type="entry name" value="Glyco_hydro_3_C"/>
</dbReference>
<dbReference type="Pfam" id="PF00933">
    <property type="entry name" value="Glyco_hydro_3"/>
    <property type="match status" value="1"/>
</dbReference>
<dbReference type="GO" id="GO:0016787">
    <property type="term" value="F:hydrolase activity"/>
    <property type="evidence" value="ECO:0007669"/>
    <property type="project" value="UniProtKB-KW"/>
</dbReference>
<feature type="transmembrane region" description="Helical" evidence="3">
    <location>
        <begin position="946"/>
        <end position="966"/>
    </location>
</feature>
<dbReference type="Gene3D" id="2.60.40.10">
    <property type="entry name" value="Immunoglobulins"/>
    <property type="match status" value="1"/>
</dbReference>
<dbReference type="Gene3D" id="3.40.50.1700">
    <property type="entry name" value="Glycoside hydrolase family 3 C-terminal domain"/>
    <property type="match status" value="1"/>
</dbReference>
<evidence type="ECO:0000259" key="4">
    <source>
        <dbReference type="SMART" id="SM01217"/>
    </source>
</evidence>
<evidence type="ECO:0000313" key="5">
    <source>
        <dbReference type="EMBL" id="MBC5686748.1"/>
    </source>
</evidence>
<dbReference type="Pfam" id="PF01915">
    <property type="entry name" value="Glyco_hydro_3_C"/>
    <property type="match status" value="1"/>
</dbReference>
<dbReference type="InterPro" id="IPR050288">
    <property type="entry name" value="Cellulose_deg_GH3"/>
</dbReference>
<dbReference type="PRINTS" id="PR00133">
    <property type="entry name" value="GLHYDRLASE3"/>
</dbReference>
<name>A0ABR7GHH2_9FIRM</name>
<dbReference type="InterPro" id="IPR036881">
    <property type="entry name" value="Glyco_hydro_3_C_sf"/>
</dbReference>
<keyword evidence="2 5" id="KW-0378">Hydrolase</keyword>
<dbReference type="Pfam" id="PF14310">
    <property type="entry name" value="Fn3-like"/>
    <property type="match status" value="1"/>
</dbReference>
<keyword evidence="3" id="KW-1133">Transmembrane helix</keyword>
<keyword evidence="6" id="KW-1185">Reference proteome</keyword>
<sequence length="991" mass="108670">MDKKKWKQAKKAYKKAKHRAIRPWKGMSIFSAIFAVVFIAVFVICSTFDNTLAAFNGGTFWKLENEDADAQYFTSDFDKVEDNVAYGTDLCQRVEAEGAALLMNENDALPLKEGAKVSTFSNSSVNIVYGGTGSGNIDASSADTWKDALESAGFSVNKKLWDFYESGDGAEYASDRGGTVTTAGATTSEVPWKVYTDDVKKSVEKYGDAALVMISRVGGEGADATYDKSNYLTLDDNEKDMLSNLAQMKKDGQIKKVVLLINSANALQVDFLKDNTYDIDAVLWIGDVGISGINAVAEILAGKVNPSGSLVDTYCYDNYSSPAMANFTPVQYEGYEEGVIPDSADTYMIYQEGIYVGYKYYETRYEDGIMQTGSAGDYVYGDNVAFPFGYGLSYTTFDYSNYSLSYDEANHQYHAKVTVTNTGKVAGKETVQLYVQSPYTTYDVENKVEKASVSLVGFDKTQELEPGESQELEMVVDGADIASYDAYGAETYILDAGTYYFTAATDAHNAVNNILAAKGYSAENGMDGQGNAALVGSWNNPTLDTTTYAVSANGTEITNQLSDSDLNLYEGTEQNVTYLSRSDWEGTWPTDTVKIALTDQLIEDLQLVQYDASDYDEVEMPTMGAAQELTLYDMIGLDYEDPQWDALLDQLTFDEMVSLIGDSFHWTMPVESVQAPGSRDENGPQGLTASLFNADSAKMAATAFTSEDVMAATFNRDLMTEIGKVIGNDCLSANVAILYGPGNNIHRSPYGGRNFEYYSEDGFLSGEMSLYEVAAIESKGVHVVMKHFALNDCEQDRLGLGVWLPEQAAREIYLKAFQAPIEEGNGGGVMVAYTRWGAIWSGGNKGLMTGILRNEWGSQGLTITDNVLTKYVNGVDGLMAGGISTFDAMLPYITNQLPEYENDPVVVSAMREACHHDLYAIANSVAMNGVGENTLVKAVELKLVRIVRIVMIVFILLFVVSLLLFIKKKKEFKKSQAYADFQEAKKARKQK</sequence>
<evidence type="ECO:0000256" key="2">
    <source>
        <dbReference type="ARBA" id="ARBA00022801"/>
    </source>
</evidence>
<reference evidence="5 6" key="1">
    <citation type="submission" date="2020-08" db="EMBL/GenBank/DDBJ databases">
        <title>Genome public.</title>
        <authorList>
            <person name="Liu C."/>
            <person name="Sun Q."/>
        </authorList>
    </citation>
    <scope>NUCLEOTIDE SEQUENCE [LARGE SCALE GENOMIC DNA]</scope>
    <source>
        <strain evidence="5 6">NSJ-9</strain>
    </source>
</reference>
<dbReference type="PANTHER" id="PTHR42715:SF10">
    <property type="entry name" value="BETA-GLUCOSIDASE"/>
    <property type="match status" value="1"/>
</dbReference>
<comment type="caution">
    <text evidence="5">The sequence shown here is derived from an EMBL/GenBank/DDBJ whole genome shotgun (WGS) entry which is preliminary data.</text>
</comment>
<dbReference type="RefSeq" id="WP_186854463.1">
    <property type="nucleotide sequence ID" value="NZ_JACOPG010000003.1"/>
</dbReference>
<gene>
    <name evidence="5" type="ORF">H8R94_09070</name>
</gene>
<dbReference type="Gene3D" id="3.20.20.300">
    <property type="entry name" value="Glycoside hydrolase, family 3, N-terminal domain"/>
    <property type="match status" value="1"/>
</dbReference>
<dbReference type="InterPro" id="IPR036962">
    <property type="entry name" value="Glyco_hydro_3_N_sf"/>
</dbReference>
<dbReference type="SMART" id="SM01217">
    <property type="entry name" value="Fn3_like"/>
    <property type="match status" value="1"/>
</dbReference>
<dbReference type="InterPro" id="IPR026891">
    <property type="entry name" value="Fn3-like"/>
</dbReference>
<keyword evidence="3" id="KW-0812">Transmembrane</keyword>
<evidence type="ECO:0000256" key="3">
    <source>
        <dbReference type="SAM" id="Phobius"/>
    </source>
</evidence>
<organism evidence="5 6">
    <name type="scientific">Roseburia lenta</name>
    <dbReference type="NCBI Taxonomy" id="2763061"/>
    <lineage>
        <taxon>Bacteria</taxon>
        <taxon>Bacillati</taxon>
        <taxon>Bacillota</taxon>
        <taxon>Clostridia</taxon>
        <taxon>Lachnospirales</taxon>
        <taxon>Lachnospiraceae</taxon>
        <taxon>Roseburia</taxon>
    </lineage>
</organism>